<comment type="catalytic activity">
    <reaction evidence="15">
        <text>D-glyceraldehyde 3-phosphate + phosphate + NAD(+) = (2R)-3-phospho-glyceroyl phosphate + NADH + H(+)</text>
        <dbReference type="Rhea" id="RHEA:10300"/>
        <dbReference type="ChEBI" id="CHEBI:15378"/>
        <dbReference type="ChEBI" id="CHEBI:43474"/>
        <dbReference type="ChEBI" id="CHEBI:57540"/>
        <dbReference type="ChEBI" id="CHEBI:57604"/>
        <dbReference type="ChEBI" id="CHEBI:57945"/>
        <dbReference type="ChEBI" id="CHEBI:59776"/>
        <dbReference type="EC" id="1.2.1.12"/>
    </reaction>
</comment>
<dbReference type="InterPro" id="IPR020831">
    <property type="entry name" value="GlycerAld/Erythrose_P_DH"/>
</dbReference>
<keyword evidence="9" id="KW-0702">S-nitrosylation</keyword>
<dbReference type="GO" id="GO:0051287">
    <property type="term" value="F:NAD binding"/>
    <property type="evidence" value="ECO:0007669"/>
    <property type="project" value="InterPro"/>
</dbReference>
<keyword evidence="10" id="KW-0560">Oxidoreductase</keyword>
<comment type="caution">
    <text evidence="19">The sequence shown here is derived from an EMBL/GenBank/DDBJ whole genome shotgun (WGS) entry which is preliminary data.</text>
</comment>
<evidence type="ECO:0000256" key="6">
    <source>
        <dbReference type="ARBA" id="ARBA00022490"/>
    </source>
</evidence>
<dbReference type="GO" id="GO:0006096">
    <property type="term" value="P:glycolytic process"/>
    <property type="evidence" value="ECO:0007669"/>
    <property type="project" value="UniProtKB-KW"/>
</dbReference>
<dbReference type="InterPro" id="IPR036291">
    <property type="entry name" value="NAD(P)-bd_dom_sf"/>
</dbReference>
<dbReference type="AlphaFoldDB" id="A0A814J456"/>
<evidence type="ECO:0000256" key="10">
    <source>
        <dbReference type="ARBA" id="ARBA00023002"/>
    </source>
</evidence>
<dbReference type="CDD" id="cd05214">
    <property type="entry name" value="GAPDH_I_N"/>
    <property type="match status" value="1"/>
</dbReference>
<dbReference type="SMART" id="SM00846">
    <property type="entry name" value="Gp_dh_N"/>
    <property type="match status" value="1"/>
</dbReference>
<name>A0A814J456_9BILA</name>
<evidence type="ECO:0000256" key="12">
    <source>
        <dbReference type="ARBA" id="ARBA00023152"/>
    </source>
</evidence>
<keyword evidence="14" id="KW-0539">Nucleus</keyword>
<comment type="similarity">
    <text evidence="4 17">Belongs to the glyceraldehyde-3-phosphate dehydrogenase family.</text>
</comment>
<evidence type="ECO:0000256" key="15">
    <source>
        <dbReference type="ARBA" id="ARBA00047698"/>
    </source>
</evidence>
<dbReference type="Gene3D" id="3.40.50.720">
    <property type="entry name" value="NAD(P)-binding Rossmann-like Domain"/>
    <property type="match status" value="1"/>
</dbReference>
<evidence type="ECO:0000256" key="2">
    <source>
        <dbReference type="ARBA" id="ARBA00004245"/>
    </source>
</evidence>
<dbReference type="FunFam" id="3.40.50.720:FF:000319">
    <property type="entry name" value="Glyceraldehyde-3-phosphate dehydrogenase"/>
    <property type="match status" value="1"/>
</dbReference>
<keyword evidence="7" id="KW-0808">Transferase</keyword>
<dbReference type="SUPFAM" id="SSF51735">
    <property type="entry name" value="NAD(P)-binding Rossmann-fold domains"/>
    <property type="match status" value="1"/>
</dbReference>
<reference evidence="19" key="1">
    <citation type="submission" date="2021-02" db="EMBL/GenBank/DDBJ databases">
        <authorList>
            <person name="Nowell W R."/>
        </authorList>
    </citation>
    <scope>NUCLEOTIDE SEQUENCE</scope>
</reference>
<evidence type="ECO:0000256" key="3">
    <source>
        <dbReference type="ARBA" id="ARBA00004514"/>
    </source>
</evidence>
<feature type="domain" description="Glyceraldehyde 3-phosphate dehydrogenase NAD(P) binding" evidence="18">
    <location>
        <begin position="1"/>
        <end position="110"/>
    </location>
</feature>
<evidence type="ECO:0000256" key="7">
    <source>
        <dbReference type="ARBA" id="ARBA00022679"/>
    </source>
</evidence>
<dbReference type="EMBL" id="CAJNOT010000606">
    <property type="protein sequence ID" value="CAF1033097.1"/>
    <property type="molecule type" value="Genomic_DNA"/>
</dbReference>
<evidence type="ECO:0000256" key="11">
    <source>
        <dbReference type="ARBA" id="ARBA00023027"/>
    </source>
</evidence>
<dbReference type="GO" id="GO:0016740">
    <property type="term" value="F:transferase activity"/>
    <property type="evidence" value="ECO:0007669"/>
    <property type="project" value="UniProtKB-KW"/>
</dbReference>
<keyword evidence="13" id="KW-0206">Cytoskeleton</keyword>
<dbReference type="PANTHER" id="PTHR10836">
    <property type="entry name" value="GLYCERALDEHYDE 3-PHOSPHATE DEHYDROGENASE"/>
    <property type="match status" value="1"/>
</dbReference>
<dbReference type="PANTHER" id="PTHR10836:SF76">
    <property type="entry name" value="GLYCERALDEHYDE-3-PHOSPHATE DEHYDROGENASE-RELATED"/>
    <property type="match status" value="1"/>
</dbReference>
<comment type="subcellular location">
    <subcellularLocation>
        <location evidence="2">Cytoplasm</location>
        <location evidence="2">Cytoskeleton</location>
    </subcellularLocation>
    <subcellularLocation>
        <location evidence="3">Cytoplasm</location>
        <location evidence="3">Cytosol</location>
    </subcellularLocation>
    <subcellularLocation>
        <location evidence="1">Nucleus</location>
    </subcellularLocation>
</comment>
<dbReference type="Proteomes" id="UP000663864">
    <property type="component" value="Unassembled WGS sequence"/>
</dbReference>
<dbReference type="GO" id="GO:0004365">
    <property type="term" value="F:glyceraldehyde-3-phosphate dehydrogenase (NAD+) (phosphorylating) activity"/>
    <property type="evidence" value="ECO:0007669"/>
    <property type="project" value="UniProtKB-EC"/>
</dbReference>
<sequence length="376" mass="42169">MAYLFEYDSTHEHFNGEVSFKDKKLIVNGQEISVFNEEEPSKIPWNQLDVEYVIESTGLFTTIDKCQSHLQAGVKKVLIAESSADAPMFVMGVNEHTYTENETILSNASSTTNCLASLVKVIHEKFDIIEGLMTTVHSYTAMQKTVDGPSKTDWRHGRGAAQKIIPSSTDIAKAFSTTNIIPSVSTITENTIGNRYKNTFFGLSVEKPKGWSSISQSQLLLVFQSVGTMISNNESQSTKELIDASVKLIIPLFGFSKYPLGTFNGRVNPNIMGVALNINELPNAKTVCDYLNIKKKMLKQSAHYVNFVNQCNEVNINGEMFGTHTFTLKMPGVPLIKQTQYVKISKKDHILFFSLTYFNRPSQNKLENVMRTLKFQ</sequence>
<proteinExistence type="inferred from homology"/>
<keyword evidence="8" id="KW-0053">Apoptosis</keyword>
<dbReference type="InterPro" id="IPR020829">
    <property type="entry name" value="GlycerAld_3-P_DH_cat"/>
</dbReference>
<dbReference type="Pfam" id="PF02800">
    <property type="entry name" value="Gp_dh_C"/>
    <property type="match status" value="1"/>
</dbReference>
<evidence type="ECO:0000313" key="20">
    <source>
        <dbReference type="Proteomes" id="UP000663864"/>
    </source>
</evidence>
<keyword evidence="6" id="KW-0963">Cytoplasm</keyword>
<evidence type="ECO:0000256" key="4">
    <source>
        <dbReference type="ARBA" id="ARBA00007406"/>
    </source>
</evidence>
<dbReference type="Pfam" id="PF00044">
    <property type="entry name" value="Gp_dh_N"/>
    <property type="match status" value="1"/>
</dbReference>
<dbReference type="PRINTS" id="PR00078">
    <property type="entry name" value="G3PDHDRGNASE"/>
</dbReference>
<evidence type="ECO:0000256" key="13">
    <source>
        <dbReference type="ARBA" id="ARBA00023212"/>
    </source>
</evidence>
<organism evidence="19 20">
    <name type="scientific">Rotaria sordida</name>
    <dbReference type="NCBI Taxonomy" id="392033"/>
    <lineage>
        <taxon>Eukaryota</taxon>
        <taxon>Metazoa</taxon>
        <taxon>Spiralia</taxon>
        <taxon>Gnathifera</taxon>
        <taxon>Rotifera</taxon>
        <taxon>Eurotatoria</taxon>
        <taxon>Bdelloidea</taxon>
        <taxon>Philodinida</taxon>
        <taxon>Philodinidae</taxon>
        <taxon>Rotaria</taxon>
    </lineage>
</organism>
<accession>A0A814J456</accession>
<evidence type="ECO:0000256" key="17">
    <source>
        <dbReference type="RuleBase" id="RU000397"/>
    </source>
</evidence>
<evidence type="ECO:0000256" key="1">
    <source>
        <dbReference type="ARBA" id="ARBA00004123"/>
    </source>
</evidence>
<comment type="pathway">
    <text evidence="16">Carbohydrate degradation; glycolysis.</text>
</comment>
<protein>
    <recommendedName>
        <fullName evidence="18">Glyceraldehyde 3-phosphate dehydrogenase NAD(P) binding domain-containing protein</fullName>
    </recommendedName>
</protein>
<dbReference type="GO" id="GO:0005829">
    <property type="term" value="C:cytosol"/>
    <property type="evidence" value="ECO:0007669"/>
    <property type="project" value="UniProtKB-SubCell"/>
</dbReference>
<keyword evidence="12" id="KW-0324">Glycolysis</keyword>
<evidence type="ECO:0000256" key="16">
    <source>
        <dbReference type="ARBA" id="ARBA00060517"/>
    </source>
</evidence>
<dbReference type="InterPro" id="IPR020828">
    <property type="entry name" value="GlycerAld_3-P_DH_NAD(P)-bd"/>
</dbReference>
<evidence type="ECO:0000313" key="19">
    <source>
        <dbReference type="EMBL" id="CAF1033097.1"/>
    </source>
</evidence>
<comment type="subunit">
    <text evidence="5">Homotetramer.</text>
</comment>
<evidence type="ECO:0000256" key="5">
    <source>
        <dbReference type="ARBA" id="ARBA00011881"/>
    </source>
</evidence>
<evidence type="ECO:0000256" key="8">
    <source>
        <dbReference type="ARBA" id="ARBA00022703"/>
    </source>
</evidence>
<evidence type="ECO:0000256" key="14">
    <source>
        <dbReference type="ARBA" id="ARBA00023242"/>
    </source>
</evidence>
<dbReference type="GO" id="GO:0005634">
    <property type="term" value="C:nucleus"/>
    <property type="evidence" value="ECO:0007669"/>
    <property type="project" value="UniProtKB-SubCell"/>
</dbReference>
<dbReference type="GO" id="GO:0005856">
    <property type="term" value="C:cytoskeleton"/>
    <property type="evidence" value="ECO:0007669"/>
    <property type="project" value="UniProtKB-SubCell"/>
</dbReference>
<gene>
    <name evidence="19" type="ORF">ZHD862_LOCUS14148</name>
</gene>
<evidence type="ECO:0000259" key="18">
    <source>
        <dbReference type="SMART" id="SM00846"/>
    </source>
</evidence>
<dbReference type="GO" id="GO:0006915">
    <property type="term" value="P:apoptotic process"/>
    <property type="evidence" value="ECO:0007669"/>
    <property type="project" value="UniProtKB-KW"/>
</dbReference>
<evidence type="ECO:0000256" key="9">
    <source>
        <dbReference type="ARBA" id="ARBA00022799"/>
    </source>
</evidence>
<dbReference type="SUPFAM" id="SSF55347">
    <property type="entry name" value="Glyceraldehyde-3-phosphate dehydrogenase-like, C-terminal domain"/>
    <property type="match status" value="1"/>
</dbReference>
<keyword evidence="11" id="KW-0520">NAD</keyword>